<evidence type="ECO:0000313" key="3">
    <source>
        <dbReference type="Proteomes" id="UP001500459"/>
    </source>
</evidence>
<evidence type="ECO:0000313" key="2">
    <source>
        <dbReference type="EMBL" id="GAA4106976.1"/>
    </source>
</evidence>
<comment type="caution">
    <text evidence="2">The sequence shown here is derived from an EMBL/GenBank/DDBJ whole genome shotgun (WGS) entry which is preliminary data.</text>
</comment>
<sequence length="309" mass="35598">MTKIPIFLLQSIRYYGIVCLLSIVTFQIDAQVSDLARIEYTYFPQRDSDNSFKRLRTFINVPIKIGDKGTFLVPGIEYRGVYFDYEDAASFDVEGLENFRSLEVSIGYTFKMKNDWRFAIKTGAMFASNFERDKLISDDYLYSGALYFLKNKTKDTTISKPWRLIVGLQYSTTAGRPFPLPFVNYFKRFHPDWTYTVGVPKSNLKYFFDPKNIVQAFATLDGFYANIQNNRVVEGAGTIDEKIANSISMTIALAGLGYEHYFTKHLVFYSYAGFTILNDIRLRDDKQEDVLTVNDSNSAYIRAGLKFKI</sequence>
<proteinExistence type="predicted"/>
<reference evidence="3" key="1">
    <citation type="journal article" date="2019" name="Int. J. Syst. Evol. Microbiol.">
        <title>The Global Catalogue of Microorganisms (GCM) 10K type strain sequencing project: providing services to taxonomists for standard genome sequencing and annotation.</title>
        <authorList>
            <consortium name="The Broad Institute Genomics Platform"/>
            <consortium name="The Broad Institute Genome Sequencing Center for Infectious Disease"/>
            <person name="Wu L."/>
            <person name="Ma J."/>
        </authorList>
    </citation>
    <scope>NUCLEOTIDE SEQUENCE [LARGE SCALE GENOMIC DNA]</scope>
    <source>
        <strain evidence="3">JCM 17106</strain>
    </source>
</reference>
<keyword evidence="3" id="KW-1185">Reference proteome</keyword>
<organism evidence="2 3">
    <name type="scientific">Aquimarina addita</name>
    <dbReference type="NCBI Taxonomy" id="870485"/>
    <lineage>
        <taxon>Bacteria</taxon>
        <taxon>Pseudomonadati</taxon>
        <taxon>Bacteroidota</taxon>
        <taxon>Flavobacteriia</taxon>
        <taxon>Flavobacteriales</taxon>
        <taxon>Flavobacteriaceae</taxon>
        <taxon>Aquimarina</taxon>
    </lineage>
</organism>
<accession>A0ABP7X865</accession>
<name>A0ABP7X865_9FLAO</name>
<dbReference type="RefSeq" id="WP_344923917.1">
    <property type="nucleotide sequence ID" value="NZ_BAABCW010000001.1"/>
</dbReference>
<dbReference type="EMBL" id="BAABCW010000001">
    <property type="protein sequence ID" value="GAA4106976.1"/>
    <property type="molecule type" value="Genomic_DNA"/>
</dbReference>
<dbReference type="Pfam" id="PF19783">
    <property type="entry name" value="DUF6268"/>
    <property type="match status" value="1"/>
</dbReference>
<gene>
    <name evidence="2" type="ORF">GCM10022393_01790</name>
</gene>
<evidence type="ECO:0000259" key="1">
    <source>
        <dbReference type="Pfam" id="PF19783"/>
    </source>
</evidence>
<dbReference type="Proteomes" id="UP001500459">
    <property type="component" value="Unassembled WGS sequence"/>
</dbReference>
<protein>
    <recommendedName>
        <fullName evidence="1">DUF6268 domain-containing protein</fullName>
    </recommendedName>
</protein>
<feature type="domain" description="DUF6268" evidence="1">
    <location>
        <begin position="47"/>
        <end position="308"/>
    </location>
</feature>
<dbReference type="InterPro" id="IPR046235">
    <property type="entry name" value="DUF6268"/>
</dbReference>